<protein>
    <submittedName>
        <fullName evidence="2">Uncharacterized protein</fullName>
    </submittedName>
</protein>
<accession>A0A0G1U8M8</accession>
<sequence length="74" mass="8259">MRPRGPHLCGLCVCTGAVFAAGAASLFDRLDDRPDERLDAYEAGVYGAEFSERFYLGFWVQSLFEQLLVVVSIR</sequence>
<gene>
    <name evidence="2" type="ORF">UY19_C0002G0045</name>
</gene>
<proteinExistence type="predicted"/>
<reference evidence="2 3" key="1">
    <citation type="journal article" date="2015" name="Nature">
        <title>rRNA introns, odd ribosomes, and small enigmatic genomes across a large radiation of phyla.</title>
        <authorList>
            <person name="Brown C.T."/>
            <person name="Hug L.A."/>
            <person name="Thomas B.C."/>
            <person name="Sharon I."/>
            <person name="Castelle C.J."/>
            <person name="Singh A."/>
            <person name="Wilkins M.J."/>
            <person name="Williams K.H."/>
            <person name="Banfield J.F."/>
        </authorList>
    </citation>
    <scope>NUCLEOTIDE SEQUENCE [LARGE SCALE GENOMIC DNA]</scope>
</reference>
<evidence type="ECO:0000313" key="2">
    <source>
        <dbReference type="EMBL" id="KKU90472.1"/>
    </source>
</evidence>
<evidence type="ECO:0000313" key="3">
    <source>
        <dbReference type="Proteomes" id="UP000033882"/>
    </source>
</evidence>
<dbReference type="Proteomes" id="UP000033882">
    <property type="component" value="Unassembled WGS sequence"/>
</dbReference>
<name>A0A0G1U8M8_9BACT</name>
<dbReference type="AlphaFoldDB" id="A0A0G1U8M8"/>
<keyword evidence="1" id="KW-0732">Signal</keyword>
<evidence type="ECO:0000256" key="1">
    <source>
        <dbReference type="SAM" id="SignalP"/>
    </source>
</evidence>
<comment type="caution">
    <text evidence="2">The sequence shown here is derived from an EMBL/GenBank/DDBJ whole genome shotgun (WGS) entry which is preliminary data.</text>
</comment>
<feature type="chain" id="PRO_5002539991" evidence="1">
    <location>
        <begin position="21"/>
        <end position="74"/>
    </location>
</feature>
<dbReference type="EMBL" id="LCPB01000002">
    <property type="protein sequence ID" value="KKU90472.1"/>
    <property type="molecule type" value="Genomic_DNA"/>
</dbReference>
<organism evidence="2 3">
    <name type="scientific">Candidatus Wolfebacteria bacterium GW2011_GWA2_47_9b</name>
    <dbReference type="NCBI Taxonomy" id="1619005"/>
    <lineage>
        <taxon>Bacteria</taxon>
        <taxon>Candidatus Wolfeibacteriota</taxon>
    </lineage>
</organism>
<feature type="signal peptide" evidence="1">
    <location>
        <begin position="1"/>
        <end position="20"/>
    </location>
</feature>